<evidence type="ECO:0000313" key="3">
    <source>
        <dbReference type="Proteomes" id="UP001150925"/>
    </source>
</evidence>
<organism evidence="2 3">
    <name type="scientific">Dispira parvispora</name>
    <dbReference type="NCBI Taxonomy" id="1520584"/>
    <lineage>
        <taxon>Eukaryota</taxon>
        <taxon>Fungi</taxon>
        <taxon>Fungi incertae sedis</taxon>
        <taxon>Zoopagomycota</taxon>
        <taxon>Kickxellomycotina</taxon>
        <taxon>Dimargaritomycetes</taxon>
        <taxon>Dimargaritales</taxon>
        <taxon>Dimargaritaceae</taxon>
        <taxon>Dispira</taxon>
    </lineage>
</organism>
<dbReference type="AlphaFoldDB" id="A0A9W8E4D9"/>
<keyword evidence="1" id="KW-1133">Transmembrane helix</keyword>
<comment type="caution">
    <text evidence="2">The sequence shown here is derived from an EMBL/GenBank/DDBJ whole genome shotgun (WGS) entry which is preliminary data.</text>
</comment>
<evidence type="ECO:0000256" key="1">
    <source>
        <dbReference type="SAM" id="Phobius"/>
    </source>
</evidence>
<keyword evidence="1" id="KW-0472">Membrane</keyword>
<evidence type="ECO:0000313" key="2">
    <source>
        <dbReference type="EMBL" id="KAJ1954349.1"/>
    </source>
</evidence>
<proteinExistence type="predicted"/>
<dbReference type="EMBL" id="JANBPY010002600">
    <property type="protein sequence ID" value="KAJ1954349.1"/>
    <property type="molecule type" value="Genomic_DNA"/>
</dbReference>
<feature type="transmembrane region" description="Helical" evidence="1">
    <location>
        <begin position="6"/>
        <end position="25"/>
    </location>
</feature>
<name>A0A9W8E4D9_9FUNG</name>
<protein>
    <submittedName>
        <fullName evidence="2">Uncharacterized protein</fullName>
    </submittedName>
</protein>
<keyword evidence="1" id="KW-0812">Transmembrane</keyword>
<feature type="non-terminal residue" evidence="2">
    <location>
        <position position="224"/>
    </location>
</feature>
<sequence>MQVGQFSLVVATTVVLLFTFVCGVIDTPPLNRHLGVAELPLHSESPRSQPTPLASRLKLLTDKIAVIYDRYSCALEALGEMDTRLYLCPPDVTYSFPTGFNHRYPAQPLSRNPSDHVSQPSPVFIAWNNPPEEQTRRKRDARLPVEFRTRVFNKPKGDTTKFFAMTPLPEGFPGRELTTNDVKSEHVNIQNLLDNLLENTPQMQAASKSTLTMPGMVKPSKNLN</sequence>
<gene>
    <name evidence="2" type="ORF">IWQ62_005778</name>
</gene>
<dbReference type="Proteomes" id="UP001150925">
    <property type="component" value="Unassembled WGS sequence"/>
</dbReference>
<reference evidence="2" key="1">
    <citation type="submission" date="2022-07" db="EMBL/GenBank/DDBJ databases">
        <title>Phylogenomic reconstructions and comparative analyses of Kickxellomycotina fungi.</title>
        <authorList>
            <person name="Reynolds N.K."/>
            <person name="Stajich J.E."/>
            <person name="Barry K."/>
            <person name="Grigoriev I.V."/>
            <person name="Crous P."/>
            <person name="Smith M.E."/>
        </authorList>
    </citation>
    <scope>NUCLEOTIDE SEQUENCE</scope>
    <source>
        <strain evidence="2">RSA 1196</strain>
    </source>
</reference>
<keyword evidence="3" id="KW-1185">Reference proteome</keyword>
<accession>A0A9W8E4D9</accession>